<dbReference type="GO" id="GO:0008270">
    <property type="term" value="F:zinc ion binding"/>
    <property type="evidence" value="ECO:0007669"/>
    <property type="project" value="InterPro"/>
</dbReference>
<keyword evidence="3" id="KW-0548">Nucleotidyltransferase</keyword>
<dbReference type="EMBL" id="BKCJ010000858">
    <property type="protein sequence ID" value="GEU36853.1"/>
    <property type="molecule type" value="Genomic_DNA"/>
</dbReference>
<comment type="caution">
    <text evidence="3">The sequence shown here is derived from an EMBL/GenBank/DDBJ whole genome shotgun (WGS) entry which is preliminary data.</text>
</comment>
<protein>
    <submittedName>
        <fullName evidence="3">Reverse transcriptase domain-containing protein</fullName>
    </submittedName>
</protein>
<evidence type="ECO:0000313" key="3">
    <source>
        <dbReference type="EMBL" id="GEU36853.1"/>
    </source>
</evidence>
<dbReference type="SUPFAM" id="SSF56672">
    <property type="entry name" value="DNA/RNA polymerases"/>
    <property type="match status" value="1"/>
</dbReference>
<proteinExistence type="predicted"/>
<feature type="region of interest" description="Disordered" evidence="1">
    <location>
        <begin position="156"/>
        <end position="185"/>
    </location>
</feature>
<dbReference type="GO" id="GO:0003676">
    <property type="term" value="F:nucleic acid binding"/>
    <property type="evidence" value="ECO:0007669"/>
    <property type="project" value="InterPro"/>
</dbReference>
<sequence>MTEMFIDEHALDYSSPLLYDEYDDDLFEVESATKYVYDDPFDSKGEKIKESKLLIDELDLLSDFIPSSEYDSFPFEDFFKVDALPSTKNKDKDFDPPLYELSFFKEVPSPENKKIERCIYGLALQIRAVVAATEPTTIQSVVLKAGMLTDEAIRNGSLKKNTEKRGNDRELSRKENVRDDNKRSRTGMVFATITNPVRKEYTGTTPKCTNCSFHNNPEIPCCKCTNCNRLGHFARDYRMGPRMVTLESARNPTTAREACFECGGIDHYKAACPRLNRAPRPGGNHQDQPIAIEGGQCHKNNGNQARRGAFIIGAKETLQDPNIVTGSQDPLPHDKILRVLVENLEGKVRYLMSAKIEEPKLKDIVVVRNFPEEAPRTPSEVRLFLGLAGYYRRFIENFCKIAKLVTILTQKNKPYVWGKDQEEAFQILKDELCNALVLSLPNVPEDFIVYYDASGSRLDALSRKERMKPRTVRAMNMTIQLSIKDMTLAAPNEASKVVDAPGEMLDRYWWPGMKKDIAMYSLYIKVLQSTQEALRTRDVGTFIFLLVKFSYNNNYHSSVRCALFEAIYERKCRSPILWAELGEGQLIGPKIMQETTKKISHIKDRLKATRDRQKIYADKRRKPLEFSIKMFADQSLHVPLEEIQVDAKLNFVEEPVEILEKEFKKLKRSRIPIVKGSKICAMAAPDVRRGLHVTKQTKASALAPKRVVNKVDKGMGGSSRADDEEVSPKTAPSVGKKNVSMARNSLKTTSKTNALTSVSGIFSLSNSFEALSLDNLGTEEVNKASTFGLMEGKCVIVNDEGNPLEMVDYSGEHGSENEVEHVDNEIASFLASKPSGVGYGTNILLEQWKETHENTDYDHDPYNDDMYEG</sequence>
<reference evidence="3" key="1">
    <citation type="journal article" date="2019" name="Sci. Rep.">
        <title>Draft genome of Tanacetum cinerariifolium, the natural source of mosquito coil.</title>
        <authorList>
            <person name="Yamashiro T."/>
            <person name="Shiraishi A."/>
            <person name="Satake H."/>
            <person name="Nakayama K."/>
        </authorList>
    </citation>
    <scope>NUCLEOTIDE SEQUENCE</scope>
</reference>
<feature type="region of interest" description="Disordered" evidence="1">
    <location>
        <begin position="711"/>
        <end position="739"/>
    </location>
</feature>
<feature type="domain" description="CCHC-type" evidence="2">
    <location>
        <begin position="223"/>
        <end position="239"/>
    </location>
</feature>
<dbReference type="InterPro" id="IPR043128">
    <property type="entry name" value="Rev_trsase/Diguanyl_cyclase"/>
</dbReference>
<keyword evidence="3" id="KW-0695">RNA-directed DNA polymerase</keyword>
<dbReference type="PANTHER" id="PTHR37984:SF5">
    <property type="entry name" value="PROTEIN NYNRIN-LIKE"/>
    <property type="match status" value="1"/>
</dbReference>
<accession>A0A6L2JIK0</accession>
<dbReference type="PANTHER" id="PTHR37984">
    <property type="entry name" value="PROTEIN CBG26694"/>
    <property type="match status" value="1"/>
</dbReference>
<dbReference type="GO" id="GO:0003964">
    <property type="term" value="F:RNA-directed DNA polymerase activity"/>
    <property type="evidence" value="ECO:0007669"/>
    <property type="project" value="UniProtKB-KW"/>
</dbReference>
<dbReference type="Gene3D" id="4.10.60.10">
    <property type="entry name" value="Zinc finger, CCHC-type"/>
    <property type="match status" value="1"/>
</dbReference>
<evidence type="ECO:0000259" key="2">
    <source>
        <dbReference type="SMART" id="SM00343"/>
    </source>
</evidence>
<dbReference type="AlphaFoldDB" id="A0A6L2JIK0"/>
<feature type="domain" description="CCHC-type" evidence="2">
    <location>
        <begin position="258"/>
        <end position="274"/>
    </location>
</feature>
<keyword evidence="3" id="KW-0808">Transferase</keyword>
<dbReference type="InterPro" id="IPR001878">
    <property type="entry name" value="Znf_CCHC"/>
</dbReference>
<feature type="compositionally biased region" description="Basic and acidic residues" evidence="1">
    <location>
        <begin position="160"/>
        <end position="183"/>
    </location>
</feature>
<dbReference type="SMART" id="SM00343">
    <property type="entry name" value="ZnF_C2HC"/>
    <property type="match status" value="2"/>
</dbReference>
<gene>
    <name evidence="3" type="ORF">Tci_008831</name>
</gene>
<evidence type="ECO:0000256" key="1">
    <source>
        <dbReference type="SAM" id="MobiDB-lite"/>
    </source>
</evidence>
<dbReference type="InterPro" id="IPR043502">
    <property type="entry name" value="DNA/RNA_pol_sf"/>
</dbReference>
<dbReference type="Gene3D" id="3.30.70.270">
    <property type="match status" value="1"/>
</dbReference>
<name>A0A6L2JIK0_TANCI</name>
<organism evidence="3">
    <name type="scientific">Tanacetum cinerariifolium</name>
    <name type="common">Dalmatian daisy</name>
    <name type="synonym">Chrysanthemum cinerariifolium</name>
    <dbReference type="NCBI Taxonomy" id="118510"/>
    <lineage>
        <taxon>Eukaryota</taxon>
        <taxon>Viridiplantae</taxon>
        <taxon>Streptophyta</taxon>
        <taxon>Embryophyta</taxon>
        <taxon>Tracheophyta</taxon>
        <taxon>Spermatophyta</taxon>
        <taxon>Magnoliopsida</taxon>
        <taxon>eudicotyledons</taxon>
        <taxon>Gunneridae</taxon>
        <taxon>Pentapetalae</taxon>
        <taxon>asterids</taxon>
        <taxon>campanulids</taxon>
        <taxon>Asterales</taxon>
        <taxon>Asteraceae</taxon>
        <taxon>Asteroideae</taxon>
        <taxon>Anthemideae</taxon>
        <taxon>Anthemidinae</taxon>
        <taxon>Tanacetum</taxon>
    </lineage>
</organism>
<dbReference type="InterPro" id="IPR050951">
    <property type="entry name" value="Retrovirus_Pol_polyprotein"/>
</dbReference>
<dbReference type="FunFam" id="3.30.70.270:FF:000020">
    <property type="entry name" value="Transposon Tf2-6 polyprotein-like Protein"/>
    <property type="match status" value="1"/>
</dbReference>